<evidence type="ECO:0000256" key="2">
    <source>
        <dbReference type="ARBA" id="ARBA00015888"/>
    </source>
</evidence>
<dbReference type="Pfam" id="PF02586">
    <property type="entry name" value="SRAP"/>
    <property type="match status" value="2"/>
</dbReference>
<evidence type="ECO:0000256" key="9">
    <source>
        <dbReference type="ARBA" id="ARBA00030390"/>
    </source>
</evidence>
<evidence type="ECO:0000256" key="3">
    <source>
        <dbReference type="ARBA" id="ARBA00022670"/>
    </source>
</evidence>
<evidence type="ECO:0000256" key="12">
    <source>
        <dbReference type="SAM" id="MobiDB-lite"/>
    </source>
</evidence>
<dbReference type="GO" id="GO:0008233">
    <property type="term" value="F:peptidase activity"/>
    <property type="evidence" value="ECO:0007669"/>
    <property type="project" value="UniProtKB-KW"/>
</dbReference>
<keyword evidence="7" id="KW-0238">DNA-binding</keyword>
<evidence type="ECO:0000256" key="8">
    <source>
        <dbReference type="ARBA" id="ARBA00023239"/>
    </source>
</evidence>
<keyword evidence="3" id="KW-0645">Protease</keyword>
<dbReference type="Proteomes" id="UP000079169">
    <property type="component" value="Unplaced"/>
</dbReference>
<keyword evidence="8" id="KW-0456">Lyase</keyword>
<gene>
    <name evidence="14" type="primary">LOC103519145</name>
</gene>
<dbReference type="GO" id="GO:0006508">
    <property type="term" value="P:proteolysis"/>
    <property type="evidence" value="ECO:0007669"/>
    <property type="project" value="UniProtKB-KW"/>
</dbReference>
<evidence type="ECO:0000256" key="11">
    <source>
        <dbReference type="ARBA" id="ARBA00031130"/>
    </source>
</evidence>
<dbReference type="PaxDb" id="121845-A0A3Q0JHG8"/>
<accession>A0A3Q0JHG8</accession>
<dbReference type="AlphaFoldDB" id="A0A3Q0JHG8"/>
<evidence type="ECO:0000256" key="7">
    <source>
        <dbReference type="ARBA" id="ARBA00023125"/>
    </source>
</evidence>
<keyword evidence="6" id="KW-0190">Covalent protein-DNA linkage</keyword>
<dbReference type="GeneID" id="103519145"/>
<comment type="similarity">
    <text evidence="1">Belongs to the SOS response-associated peptidase family.</text>
</comment>
<dbReference type="GO" id="GO:0003697">
    <property type="term" value="F:single-stranded DNA binding"/>
    <property type="evidence" value="ECO:0007669"/>
    <property type="project" value="InterPro"/>
</dbReference>
<keyword evidence="5" id="KW-0378">Hydrolase</keyword>
<reference evidence="14" key="1">
    <citation type="submission" date="2025-08" db="UniProtKB">
        <authorList>
            <consortium name="RefSeq"/>
        </authorList>
    </citation>
    <scope>IDENTIFICATION</scope>
</reference>
<feature type="region of interest" description="Disordered" evidence="12">
    <location>
        <begin position="333"/>
        <end position="362"/>
    </location>
</feature>
<dbReference type="GO" id="GO:0016829">
    <property type="term" value="F:lyase activity"/>
    <property type="evidence" value="ECO:0007669"/>
    <property type="project" value="UniProtKB-KW"/>
</dbReference>
<evidence type="ECO:0000256" key="5">
    <source>
        <dbReference type="ARBA" id="ARBA00022801"/>
    </source>
</evidence>
<evidence type="ECO:0000256" key="6">
    <source>
        <dbReference type="ARBA" id="ARBA00023124"/>
    </source>
</evidence>
<dbReference type="Gene3D" id="3.90.1680.10">
    <property type="entry name" value="SOS response associated peptidase-like"/>
    <property type="match status" value="2"/>
</dbReference>
<dbReference type="PANTHER" id="PTHR13604:SF0">
    <property type="entry name" value="ABASIC SITE PROCESSING PROTEIN HMCES"/>
    <property type="match status" value="1"/>
</dbReference>
<sequence length="362" mass="40922">MCGRTCCNLSKDIYIKASCQYNSAKACYETPQYKHLSNNDMDYAPSINCTPQSITPVLISSEHFKGESDVANTLVPMLWGMIPPWHNGDYSNHGLSTNNCRLENWGLCEHFKGESDVANTLVPMLWGMIPPWHSGDYGNHGLSTNNCRLENITSSKLYSPSLEQGKRCVVMCEGFYEWQTTKKTPKKQPYFVYATQSPGVQVESVTSWNSGEFTKEAGWRGPFLLYLAGVFNKWKHKEGDWIYSYSILTMEANDHFSWLHHRMPAVLSSEREVNEWLNYTAVSTGQALNMVKPVTSLQWHPVDHGVGNSRNKSDKCNVRIDLSKTMEGKSSQLMMSWLGRGSSGKREASSDEQNASKKQKPN</sequence>
<proteinExistence type="inferred from homology"/>
<dbReference type="KEGG" id="dci:103519145"/>
<name>A0A3Q0JHG8_DIACI</name>
<organism evidence="13 14">
    <name type="scientific">Diaphorina citri</name>
    <name type="common">Asian citrus psyllid</name>
    <dbReference type="NCBI Taxonomy" id="121845"/>
    <lineage>
        <taxon>Eukaryota</taxon>
        <taxon>Metazoa</taxon>
        <taxon>Ecdysozoa</taxon>
        <taxon>Arthropoda</taxon>
        <taxon>Hexapoda</taxon>
        <taxon>Insecta</taxon>
        <taxon>Pterygota</taxon>
        <taxon>Neoptera</taxon>
        <taxon>Paraneoptera</taxon>
        <taxon>Hemiptera</taxon>
        <taxon>Sternorrhyncha</taxon>
        <taxon>Psylloidea</taxon>
        <taxon>Psyllidae</taxon>
        <taxon>Diaphorininae</taxon>
        <taxon>Diaphorina</taxon>
    </lineage>
</organism>
<dbReference type="SUPFAM" id="SSF143081">
    <property type="entry name" value="BB1717-like"/>
    <property type="match status" value="2"/>
</dbReference>
<dbReference type="GO" id="GO:0106300">
    <property type="term" value="P:protein-DNA covalent cross-linking repair"/>
    <property type="evidence" value="ECO:0007669"/>
    <property type="project" value="InterPro"/>
</dbReference>
<keyword evidence="13" id="KW-1185">Reference proteome</keyword>
<evidence type="ECO:0000256" key="1">
    <source>
        <dbReference type="ARBA" id="ARBA00008136"/>
    </source>
</evidence>
<evidence type="ECO:0000313" key="13">
    <source>
        <dbReference type="Proteomes" id="UP000079169"/>
    </source>
</evidence>
<dbReference type="InterPro" id="IPR036590">
    <property type="entry name" value="SRAP-like"/>
</dbReference>
<evidence type="ECO:0000313" key="14">
    <source>
        <dbReference type="RefSeq" id="XP_026686543.1"/>
    </source>
</evidence>
<dbReference type="RefSeq" id="XP_026686543.1">
    <property type="nucleotide sequence ID" value="XM_026830742.1"/>
</dbReference>
<dbReference type="PANTHER" id="PTHR13604">
    <property type="entry name" value="DC12-RELATED"/>
    <property type="match status" value="1"/>
</dbReference>
<evidence type="ECO:0000256" key="10">
    <source>
        <dbReference type="ARBA" id="ARBA00030898"/>
    </source>
</evidence>
<dbReference type="STRING" id="121845.A0A3Q0JHG8"/>
<dbReference type="InterPro" id="IPR003738">
    <property type="entry name" value="SRAP"/>
</dbReference>
<protein>
    <recommendedName>
        <fullName evidence="2">Abasic site processing protein HMCES</fullName>
    </recommendedName>
    <alternativeName>
        <fullName evidence="9">Embryonic stem cell-specific 5-hydroxymethylcytosine-binding protein</fullName>
    </alternativeName>
    <alternativeName>
        <fullName evidence="10">Peptidase HMCES</fullName>
    </alternativeName>
    <alternativeName>
        <fullName evidence="11">SRAP domain-containing protein 1</fullName>
    </alternativeName>
</protein>
<evidence type="ECO:0000256" key="4">
    <source>
        <dbReference type="ARBA" id="ARBA00022763"/>
    </source>
</evidence>
<keyword evidence="4" id="KW-0227">DNA damage</keyword>